<proteinExistence type="predicted"/>
<feature type="compositionally biased region" description="Low complexity" evidence="1">
    <location>
        <begin position="204"/>
        <end position="219"/>
    </location>
</feature>
<accession>A0AAE1D3D0</accession>
<feature type="region of interest" description="Disordered" evidence="1">
    <location>
        <begin position="160"/>
        <end position="230"/>
    </location>
</feature>
<organism evidence="2 3">
    <name type="scientific">Elysia crispata</name>
    <name type="common">lettuce slug</name>
    <dbReference type="NCBI Taxonomy" id="231223"/>
    <lineage>
        <taxon>Eukaryota</taxon>
        <taxon>Metazoa</taxon>
        <taxon>Spiralia</taxon>
        <taxon>Lophotrochozoa</taxon>
        <taxon>Mollusca</taxon>
        <taxon>Gastropoda</taxon>
        <taxon>Heterobranchia</taxon>
        <taxon>Euthyneura</taxon>
        <taxon>Panpulmonata</taxon>
        <taxon>Sacoglossa</taxon>
        <taxon>Placobranchoidea</taxon>
        <taxon>Plakobranchidae</taxon>
        <taxon>Elysia</taxon>
    </lineage>
</organism>
<dbReference type="SUPFAM" id="SSF50156">
    <property type="entry name" value="PDZ domain-like"/>
    <property type="match status" value="1"/>
</dbReference>
<evidence type="ECO:0000256" key="1">
    <source>
        <dbReference type="SAM" id="MobiDB-lite"/>
    </source>
</evidence>
<protein>
    <recommendedName>
        <fullName evidence="4">PDZ domain-containing protein</fullName>
    </recommendedName>
</protein>
<keyword evidence="3" id="KW-1185">Reference proteome</keyword>
<feature type="compositionally biased region" description="Low complexity" evidence="1">
    <location>
        <begin position="176"/>
        <end position="188"/>
    </location>
</feature>
<evidence type="ECO:0000313" key="2">
    <source>
        <dbReference type="EMBL" id="KAK3755883.1"/>
    </source>
</evidence>
<gene>
    <name evidence="2" type="ORF">RRG08_056151</name>
</gene>
<evidence type="ECO:0000313" key="3">
    <source>
        <dbReference type="Proteomes" id="UP001283361"/>
    </source>
</evidence>
<sequence>MDTLKSYFNKMLPQGQNMRKGSGKWRRGRSRERGRFVGGIPHRSASTSHVDFESQDPDMDAISMGSARTFSPALETFRFQHRASEPYCPTAVTAVNSGHYLLQHQPLFHNPPQHRHNQLQQMNPEGLRTPPPSKPPRRDLIFSVQLDTEGLNDIGVEIDCVPSSANSSPRDRRASLDGGSSGSPSSQSHARRQNEVAAPERHGSCSSSGSPSEQRSRGSTSGGAPSSDSGLTFKVVSLTQGSRCNLDGRVKVHDEIVDINGSALCKETRESARKSDNRHEFSQHKKTKKLFVWRFSPLRLVASVPHKHCCQRDMKLMCGGLTGTKLRRHKKHQHLKAEASRKP</sequence>
<feature type="region of interest" description="Disordered" evidence="1">
    <location>
        <begin position="107"/>
        <end position="138"/>
    </location>
</feature>
<comment type="caution">
    <text evidence="2">The sequence shown here is derived from an EMBL/GenBank/DDBJ whole genome shotgun (WGS) entry which is preliminary data.</text>
</comment>
<evidence type="ECO:0008006" key="4">
    <source>
        <dbReference type="Google" id="ProtNLM"/>
    </source>
</evidence>
<feature type="compositionally biased region" description="Basic and acidic residues" evidence="1">
    <location>
        <begin position="192"/>
        <end position="203"/>
    </location>
</feature>
<dbReference type="Proteomes" id="UP001283361">
    <property type="component" value="Unassembled WGS sequence"/>
</dbReference>
<dbReference type="AlphaFoldDB" id="A0AAE1D3D0"/>
<dbReference type="InterPro" id="IPR036034">
    <property type="entry name" value="PDZ_sf"/>
</dbReference>
<dbReference type="EMBL" id="JAWDGP010005584">
    <property type="protein sequence ID" value="KAK3755883.1"/>
    <property type="molecule type" value="Genomic_DNA"/>
</dbReference>
<feature type="region of interest" description="Disordered" evidence="1">
    <location>
        <begin position="35"/>
        <end position="54"/>
    </location>
</feature>
<reference evidence="2" key="1">
    <citation type="journal article" date="2023" name="G3 (Bethesda)">
        <title>A reference genome for the long-term kleptoplast-retaining sea slug Elysia crispata morphotype clarki.</title>
        <authorList>
            <person name="Eastman K.E."/>
            <person name="Pendleton A.L."/>
            <person name="Shaikh M.A."/>
            <person name="Suttiyut T."/>
            <person name="Ogas R."/>
            <person name="Tomko P."/>
            <person name="Gavelis G."/>
            <person name="Widhalm J.R."/>
            <person name="Wisecaver J.H."/>
        </authorList>
    </citation>
    <scope>NUCLEOTIDE SEQUENCE</scope>
    <source>
        <strain evidence="2">ECLA1</strain>
    </source>
</reference>
<name>A0AAE1D3D0_9GAST</name>